<comment type="caution">
    <text evidence="2">The sequence shown here is derived from an EMBL/GenBank/DDBJ whole genome shotgun (WGS) entry which is preliminary data.</text>
</comment>
<feature type="region of interest" description="Disordered" evidence="1">
    <location>
        <begin position="142"/>
        <end position="195"/>
    </location>
</feature>
<reference evidence="2 3" key="1">
    <citation type="submission" date="2018-11" db="EMBL/GenBank/DDBJ databases">
        <title>Genome sequence and assembly of Colletotrichum spinosum.</title>
        <authorList>
            <person name="Gan P."/>
            <person name="Shirasu K."/>
        </authorList>
    </citation>
    <scope>NUCLEOTIDE SEQUENCE [LARGE SCALE GENOMIC DNA]</scope>
    <source>
        <strain evidence="2 3">CBS 515.97</strain>
    </source>
</reference>
<protein>
    <submittedName>
        <fullName evidence="2">Uncharacterized protein</fullName>
    </submittedName>
</protein>
<name>A0A4R8QDB0_9PEZI</name>
<organism evidence="2 3">
    <name type="scientific">Colletotrichum spinosum</name>
    <dbReference type="NCBI Taxonomy" id="1347390"/>
    <lineage>
        <taxon>Eukaryota</taxon>
        <taxon>Fungi</taxon>
        <taxon>Dikarya</taxon>
        <taxon>Ascomycota</taxon>
        <taxon>Pezizomycotina</taxon>
        <taxon>Sordariomycetes</taxon>
        <taxon>Hypocreomycetidae</taxon>
        <taxon>Glomerellales</taxon>
        <taxon>Glomerellaceae</taxon>
        <taxon>Colletotrichum</taxon>
        <taxon>Colletotrichum orbiculare species complex</taxon>
    </lineage>
</organism>
<dbReference type="AlphaFoldDB" id="A0A4R8QDB0"/>
<proteinExistence type="predicted"/>
<accession>A0A4R8QDB0</accession>
<evidence type="ECO:0000256" key="1">
    <source>
        <dbReference type="SAM" id="MobiDB-lite"/>
    </source>
</evidence>
<sequence>MLHSKGANLTQFLNLIPMLRLRTSPKTQQGLKPCRRMRSLPRKTMDDVPLNSSSYQSSARWSSADGVVVASGGLDHSGVADETRGEVHVQLVAVKGAVAPVGLRDDAGDVAPQALPEVVADLAHVGDAVDLDLPKDGAAVGAADAGGVGEDGADEAGQGRLGSLTRWPASRPAIHTPARGTIHTPTRGSRADTRQ</sequence>
<gene>
    <name evidence="2" type="ORF">C8035_v005065</name>
</gene>
<dbReference type="Proteomes" id="UP000295083">
    <property type="component" value="Unassembled WGS sequence"/>
</dbReference>
<evidence type="ECO:0000313" key="3">
    <source>
        <dbReference type="Proteomes" id="UP000295083"/>
    </source>
</evidence>
<keyword evidence="3" id="KW-1185">Reference proteome</keyword>
<evidence type="ECO:0000313" key="2">
    <source>
        <dbReference type="EMBL" id="TDZ36712.1"/>
    </source>
</evidence>
<dbReference type="EMBL" id="QAPG01000030">
    <property type="protein sequence ID" value="TDZ36712.1"/>
    <property type="molecule type" value="Genomic_DNA"/>
</dbReference>